<reference evidence="1 2" key="1">
    <citation type="submission" date="2014-07" db="EMBL/GenBank/DDBJ databases">
        <title>Complete Genome of Bacillus megaterium Myophage Moonbeam.</title>
        <authorList>
            <person name="Cadungog J.N."/>
            <person name="Khatemi B.E."/>
            <person name="Hernandez A.C."/>
            <person name="Everett G.F.K."/>
        </authorList>
    </citation>
    <scope>NUCLEOTIDE SEQUENCE [LARGE SCALE GENOMIC DNA]</scope>
</reference>
<dbReference type="KEGG" id="vg:24608050"/>
<sequence>MSDNFDLSAFINPVSGMRFQSQLGKQMERRYKKGQSVVRLSLARVVKVNYKYNTVDVITTLHRNSTVKNPADEGRFSAKLPVGFGGTTPEGKPFGTNTLVTVGSLVLIGFLEGNKDHPIVLNMYGDTDGQSRLTRTTLTSADESQEEIQRELWQLFTLYPSMTYKNIDGNGNQEVTFSGKTFLISTDTDPENDYINDAEFDYDLLPNARYADGELIEPKSPDAPTVLYVHQGVYGDHRVTFFIKSDGTVRLGSRHTSGEGITFMELGTDGAFHVFQKRDTANPEEESEKFSKLGIDDTGAVALESSNHRLEVTDDGVFVDGKAIATFTGGDGSGGGEEEPTPIDEIIEEVKKVKTELEIVDGKISEKVSSELYTKDISDINSKVADVASSVADVTGRLNEVSEKPLYTVKIVSTNGTELGNGETSTILFGNVKQKDEDITNSISATSYTWTRVSDNVTDDNAWNKAHATGVKSITITQNDINSRALFLCQVKTADFDATSQIALTDAADPPVTDDPARITRYRRAVIRGDLALLIGKFLAPDENIPNLSQIDQGAKGEVYSIRRDARNVGMATLNTLYVNYENAFNSLRAYLQGFTPKPWDVTATVITNLSPTDWSSKWDEYKLRYTMLSVEVEKRRAEYADIIGEQYVNKAIEAVSKSEQYETQPFAKPLIVTSPIASIALPEFQGRHVISTSDSGDRIVPVTSPSFSTGETLTLYTKFYGDGTTNDTFSWDKLGRAVKVRQWGDSYADGSLNWTFDSDKTGYKIVKVAAYAPSVVSNSVVAANNSRELLTTTDTITTYNQVKLMDTDRTLYISLRDTNSGWGETYTPNQQEIQAFFYGWRMCNGTFGTPYNGTGTKVWYPVGDTDLKRSTVSGDGSSFNSVPTSESPTVIEQTTPKYQVIHRLATPIQEVVQFDGILPLIVGDNEVTITYPVDTPEITQGYIRYATNLATVTDTLKYIIPVLQKRLASAEQVITDDSITATVMSSIEYQFAMASKADASELSKYATGDDVAAKVKEGLDSLDFKPFITQSQLQQTASSITAMFSTSNGVNLLKNSIGFAGLDFWSLDPSQGVVETISNMDLDSLGFGSGFLFNPDGKDKGIVQEVAVIPGQPYTLAWYLQKRTGGADNSYRFSVEILEGGVVTHYLNDNSSDIASTYEASNFTFTPTGSSIQVRFVGYGNVDATLSGVILSFGEVPLRWSLATGEVYNTNVRMDINGIRVSQLDENKREVGYTQITPEEFAGYHLDEATGSFRKVFYQNGDETVSTKLRAEEEINMGSVKVLNVNSGGYVGWAFVPNLD</sequence>
<dbReference type="EMBL" id="KM236246">
    <property type="protein sequence ID" value="AIW03473.1"/>
    <property type="molecule type" value="Genomic_DNA"/>
</dbReference>
<organism evidence="1 2">
    <name type="scientific">Bacillus phage Moonbeam</name>
    <dbReference type="NCBI Taxonomy" id="1540091"/>
    <lineage>
        <taxon>Viruses</taxon>
        <taxon>Duplodnaviria</taxon>
        <taxon>Heunggongvirae</taxon>
        <taxon>Uroviricota</taxon>
        <taxon>Caudoviricetes</taxon>
        <taxon>Herelleviridae</taxon>
        <taxon>Bastillevirinae</taxon>
        <taxon>Moonbeamvirus</taxon>
        <taxon>Moonbeamvirus moonbeam</taxon>
    </lineage>
</organism>
<protein>
    <submittedName>
        <fullName evidence="1">Tail fiber protein</fullName>
    </submittedName>
</protein>
<evidence type="ECO:0000313" key="2">
    <source>
        <dbReference type="Proteomes" id="UP000030207"/>
    </source>
</evidence>
<accession>A0A0A0RV46</accession>
<gene>
    <name evidence="1" type="ORF">CPT_Moonbeam75</name>
</gene>
<dbReference type="Proteomes" id="UP000030207">
    <property type="component" value="Segment"/>
</dbReference>
<dbReference type="GeneID" id="24608050"/>
<keyword evidence="2" id="KW-1185">Reference proteome</keyword>
<evidence type="ECO:0000313" key="1">
    <source>
        <dbReference type="EMBL" id="AIW03473.1"/>
    </source>
</evidence>
<proteinExistence type="predicted"/>
<name>A0A0A0RV46_9CAUD</name>
<dbReference type="RefSeq" id="YP_009151638.1">
    <property type="nucleotide sequence ID" value="NC_027374.1"/>
</dbReference>